<proteinExistence type="predicted"/>
<dbReference type="InterPro" id="IPR018337">
    <property type="entry name" value="Cell_wall/Cho-bd_repeat"/>
</dbReference>
<accession>A0A645FQA6</accession>
<comment type="caution">
    <text evidence="2">The sequence shown here is derived from an EMBL/GenBank/DDBJ whole genome shotgun (WGS) entry which is preliminary data.</text>
</comment>
<evidence type="ECO:0000256" key="1">
    <source>
        <dbReference type="ARBA" id="ARBA00022737"/>
    </source>
</evidence>
<dbReference type="EMBL" id="VSSQ01062641">
    <property type="protein sequence ID" value="MPN15782.1"/>
    <property type="molecule type" value="Genomic_DNA"/>
</dbReference>
<keyword evidence="1" id="KW-0677">Repeat</keyword>
<organism evidence="2">
    <name type="scientific">bioreactor metagenome</name>
    <dbReference type="NCBI Taxonomy" id="1076179"/>
    <lineage>
        <taxon>unclassified sequences</taxon>
        <taxon>metagenomes</taxon>
        <taxon>ecological metagenomes</taxon>
    </lineage>
</organism>
<dbReference type="PROSITE" id="PS51170">
    <property type="entry name" value="CW"/>
    <property type="match status" value="2"/>
</dbReference>
<dbReference type="AlphaFoldDB" id="A0A645FQA6"/>
<evidence type="ECO:0008006" key="3">
    <source>
        <dbReference type="Google" id="ProtNLM"/>
    </source>
</evidence>
<dbReference type="Pfam" id="PF01473">
    <property type="entry name" value="Choline_bind_1"/>
    <property type="match status" value="2"/>
</dbReference>
<sequence>MTGWQTIDGVKYSFSSTGVLQDGWVQDGGNWRFYSGNKPLTGWWSIGGGDAKKTYYFDPYGNMTAGKWLQIDGQWYYFNADGALARSVRIDGYEVDEHGVRKSK</sequence>
<dbReference type="Pfam" id="PF19127">
    <property type="entry name" value="Choline_bind_3"/>
    <property type="match status" value="1"/>
</dbReference>
<reference evidence="2" key="1">
    <citation type="submission" date="2019-08" db="EMBL/GenBank/DDBJ databases">
        <authorList>
            <person name="Kucharzyk K."/>
            <person name="Murdoch R.W."/>
            <person name="Higgins S."/>
            <person name="Loffler F."/>
        </authorList>
    </citation>
    <scope>NUCLEOTIDE SEQUENCE</scope>
</reference>
<name>A0A645FQA6_9ZZZZ</name>
<protein>
    <recommendedName>
        <fullName evidence="3">N-acetylmuramoyl-L-alanine amidase</fullName>
    </recommendedName>
</protein>
<evidence type="ECO:0000313" key="2">
    <source>
        <dbReference type="EMBL" id="MPN15782.1"/>
    </source>
</evidence>
<dbReference type="SUPFAM" id="SSF69360">
    <property type="entry name" value="Cell wall binding repeat"/>
    <property type="match status" value="1"/>
</dbReference>
<gene>
    <name evidence="2" type="ORF">SDC9_163118</name>
</gene>
<dbReference type="Gene3D" id="2.10.270.10">
    <property type="entry name" value="Cholin Binding"/>
    <property type="match status" value="1"/>
</dbReference>